<gene>
    <name evidence="2" type="ORF">CEXT_812251</name>
</gene>
<reference evidence="2 3" key="1">
    <citation type="submission" date="2021-06" db="EMBL/GenBank/DDBJ databases">
        <title>Caerostris extrusa draft genome.</title>
        <authorList>
            <person name="Kono N."/>
            <person name="Arakawa K."/>
        </authorList>
    </citation>
    <scope>NUCLEOTIDE SEQUENCE [LARGE SCALE GENOMIC DNA]</scope>
</reference>
<name>A0AAV4PJH9_CAEEX</name>
<evidence type="ECO:0000313" key="3">
    <source>
        <dbReference type="Proteomes" id="UP001054945"/>
    </source>
</evidence>
<comment type="caution">
    <text evidence="2">The sequence shown here is derived from an EMBL/GenBank/DDBJ whole genome shotgun (WGS) entry which is preliminary data.</text>
</comment>
<feature type="compositionally biased region" description="Basic and acidic residues" evidence="1">
    <location>
        <begin position="53"/>
        <end position="67"/>
    </location>
</feature>
<evidence type="ECO:0000313" key="2">
    <source>
        <dbReference type="EMBL" id="GIX96814.1"/>
    </source>
</evidence>
<feature type="region of interest" description="Disordered" evidence="1">
    <location>
        <begin position="1"/>
        <end position="80"/>
    </location>
</feature>
<proteinExistence type="predicted"/>
<accession>A0AAV4PJH9</accession>
<feature type="compositionally biased region" description="Polar residues" evidence="1">
    <location>
        <begin position="35"/>
        <end position="50"/>
    </location>
</feature>
<sequence>QDRNDNRDGISFSAAWSPSVRLEPDHRDQPFVATATYQQQPHQGSPSEANLGTHEHISTRGSHRSEYRPYQSPSVEQAYI</sequence>
<dbReference type="EMBL" id="BPLR01004700">
    <property type="protein sequence ID" value="GIX96814.1"/>
    <property type="molecule type" value="Genomic_DNA"/>
</dbReference>
<protein>
    <submittedName>
        <fullName evidence="2">Uncharacterized protein</fullName>
    </submittedName>
</protein>
<keyword evidence="3" id="KW-1185">Reference proteome</keyword>
<feature type="compositionally biased region" description="Polar residues" evidence="1">
    <location>
        <begin position="71"/>
        <end position="80"/>
    </location>
</feature>
<evidence type="ECO:0000256" key="1">
    <source>
        <dbReference type="SAM" id="MobiDB-lite"/>
    </source>
</evidence>
<feature type="non-terminal residue" evidence="2">
    <location>
        <position position="1"/>
    </location>
</feature>
<dbReference type="Proteomes" id="UP001054945">
    <property type="component" value="Unassembled WGS sequence"/>
</dbReference>
<dbReference type="AlphaFoldDB" id="A0AAV4PJH9"/>
<organism evidence="2 3">
    <name type="scientific">Caerostris extrusa</name>
    <name type="common">Bark spider</name>
    <name type="synonym">Caerostris bankana</name>
    <dbReference type="NCBI Taxonomy" id="172846"/>
    <lineage>
        <taxon>Eukaryota</taxon>
        <taxon>Metazoa</taxon>
        <taxon>Ecdysozoa</taxon>
        <taxon>Arthropoda</taxon>
        <taxon>Chelicerata</taxon>
        <taxon>Arachnida</taxon>
        <taxon>Araneae</taxon>
        <taxon>Araneomorphae</taxon>
        <taxon>Entelegynae</taxon>
        <taxon>Araneoidea</taxon>
        <taxon>Araneidae</taxon>
        <taxon>Caerostris</taxon>
    </lineage>
</organism>